<evidence type="ECO:0000313" key="6">
    <source>
        <dbReference type="EMBL" id="VDO89163.1"/>
    </source>
</evidence>
<dbReference type="GO" id="GO:0007155">
    <property type="term" value="P:cell adhesion"/>
    <property type="evidence" value="ECO:0007669"/>
    <property type="project" value="InterPro"/>
</dbReference>
<dbReference type="AlphaFoldDB" id="A0A3P8ADK2"/>
<dbReference type="Pfam" id="PF01044">
    <property type="entry name" value="Vinculin"/>
    <property type="match status" value="1"/>
</dbReference>
<comment type="subcellular location">
    <subcellularLocation>
        <location evidence="1">Cytoplasm</location>
    </subcellularLocation>
</comment>
<dbReference type="Proteomes" id="UP000277204">
    <property type="component" value="Unassembled WGS sequence"/>
</dbReference>
<dbReference type="GO" id="GO:0005737">
    <property type="term" value="C:cytoplasm"/>
    <property type="evidence" value="ECO:0007669"/>
    <property type="project" value="UniProtKB-SubCell"/>
</dbReference>
<accession>A0A3P8ADK2</accession>
<sequence length="86" mass="9680">MKILSTVKATMLGTQGSTEDQENTESLVGNAQNLMQSVIEALHIAEGASIKMRVNNGQKFIWHPRIKSNSYYHNNNNNKQLHSIVR</sequence>
<keyword evidence="5" id="KW-0009">Actin-binding</keyword>
<reference evidence="6 7" key="1">
    <citation type="submission" date="2018-11" db="EMBL/GenBank/DDBJ databases">
        <authorList>
            <consortium name="Pathogen Informatics"/>
        </authorList>
    </citation>
    <scope>NUCLEOTIDE SEQUENCE [LARGE SCALE GENOMIC DNA]</scope>
    <source>
        <strain evidence="6 7">Zambia</strain>
    </source>
</reference>
<proteinExistence type="inferred from homology"/>
<keyword evidence="7" id="KW-1185">Reference proteome</keyword>
<keyword evidence="4" id="KW-0963">Cytoplasm</keyword>
<protein>
    <recommendedName>
        <fullName evidence="3">Vinculin</fullName>
    </recommendedName>
</protein>
<evidence type="ECO:0000313" key="7">
    <source>
        <dbReference type="Proteomes" id="UP000277204"/>
    </source>
</evidence>
<evidence type="ECO:0000256" key="5">
    <source>
        <dbReference type="ARBA" id="ARBA00023203"/>
    </source>
</evidence>
<dbReference type="PANTHER" id="PTHR46180">
    <property type="entry name" value="VINCULIN"/>
    <property type="match status" value="1"/>
</dbReference>
<evidence type="ECO:0000256" key="4">
    <source>
        <dbReference type="ARBA" id="ARBA00022490"/>
    </source>
</evidence>
<comment type="similarity">
    <text evidence="2">Belongs to the vinculin/alpha-catenin family.</text>
</comment>
<evidence type="ECO:0000256" key="3">
    <source>
        <dbReference type="ARBA" id="ARBA00014125"/>
    </source>
</evidence>
<name>A0A3P8ADK2_9TREM</name>
<evidence type="ECO:0000256" key="2">
    <source>
        <dbReference type="ARBA" id="ARBA00008376"/>
    </source>
</evidence>
<gene>
    <name evidence="6" type="ORF">SMRZ_LOCUS10156</name>
</gene>
<dbReference type="Gene3D" id="1.20.120.230">
    <property type="entry name" value="Alpha-catenin/vinculin-like"/>
    <property type="match status" value="1"/>
</dbReference>
<dbReference type="SUPFAM" id="SSF47220">
    <property type="entry name" value="alpha-catenin/vinculin-like"/>
    <property type="match status" value="1"/>
</dbReference>
<dbReference type="InterPro" id="IPR006077">
    <property type="entry name" value="Vinculin/catenin"/>
</dbReference>
<dbReference type="InterPro" id="IPR036723">
    <property type="entry name" value="Alpha-catenin/vinculin-like_sf"/>
</dbReference>
<dbReference type="InterPro" id="IPR017997">
    <property type="entry name" value="Vinculin"/>
</dbReference>
<organism evidence="6 7">
    <name type="scientific">Schistosoma margrebowiei</name>
    <dbReference type="NCBI Taxonomy" id="48269"/>
    <lineage>
        <taxon>Eukaryota</taxon>
        <taxon>Metazoa</taxon>
        <taxon>Spiralia</taxon>
        <taxon>Lophotrochozoa</taxon>
        <taxon>Platyhelminthes</taxon>
        <taxon>Trematoda</taxon>
        <taxon>Digenea</taxon>
        <taxon>Strigeidida</taxon>
        <taxon>Schistosomatoidea</taxon>
        <taxon>Schistosomatidae</taxon>
        <taxon>Schistosoma</taxon>
    </lineage>
</organism>
<dbReference type="EMBL" id="UZAI01005122">
    <property type="protein sequence ID" value="VDO89163.1"/>
    <property type="molecule type" value="Genomic_DNA"/>
</dbReference>
<evidence type="ECO:0000256" key="1">
    <source>
        <dbReference type="ARBA" id="ARBA00004496"/>
    </source>
</evidence>
<dbReference type="GO" id="GO:0051015">
    <property type="term" value="F:actin filament binding"/>
    <property type="evidence" value="ECO:0007669"/>
    <property type="project" value="InterPro"/>
</dbReference>